<evidence type="ECO:0000256" key="1">
    <source>
        <dbReference type="SAM" id="SignalP"/>
    </source>
</evidence>
<sequence precursor="true">MKTTLPILLLLILTAFFSVGCASMATTPQQRQELAAIPYPADAQYAPNPDIVAQREGHNLRLINRTPWEYTDIQLWINQQYVKRIDTIKIGTNNLYSLETCINEFEQPFPTGTFLKPERSFPVVLTELYDPISEKRYRLNSPPVRDDPGLFW</sequence>
<dbReference type="KEGG" id="pcor:KS4_15000"/>
<proteinExistence type="predicted"/>
<gene>
    <name evidence="2" type="ORF">KS4_15000</name>
</gene>
<dbReference type="AlphaFoldDB" id="A0A517YTG4"/>
<name>A0A517YTG4_9BACT</name>
<feature type="chain" id="PRO_5021808785" evidence="1">
    <location>
        <begin position="25"/>
        <end position="152"/>
    </location>
</feature>
<organism evidence="2 3">
    <name type="scientific">Poriferisphaera corsica</name>
    <dbReference type="NCBI Taxonomy" id="2528020"/>
    <lineage>
        <taxon>Bacteria</taxon>
        <taxon>Pseudomonadati</taxon>
        <taxon>Planctomycetota</taxon>
        <taxon>Phycisphaerae</taxon>
        <taxon>Phycisphaerales</taxon>
        <taxon>Phycisphaeraceae</taxon>
        <taxon>Poriferisphaera</taxon>
    </lineage>
</organism>
<dbReference type="PROSITE" id="PS51257">
    <property type="entry name" value="PROKAR_LIPOPROTEIN"/>
    <property type="match status" value="1"/>
</dbReference>
<reference evidence="2 3" key="1">
    <citation type="submission" date="2019-02" db="EMBL/GenBank/DDBJ databases">
        <title>Deep-cultivation of Planctomycetes and their phenomic and genomic characterization uncovers novel biology.</title>
        <authorList>
            <person name="Wiegand S."/>
            <person name="Jogler M."/>
            <person name="Boedeker C."/>
            <person name="Pinto D."/>
            <person name="Vollmers J."/>
            <person name="Rivas-Marin E."/>
            <person name="Kohn T."/>
            <person name="Peeters S.H."/>
            <person name="Heuer A."/>
            <person name="Rast P."/>
            <person name="Oberbeckmann S."/>
            <person name="Bunk B."/>
            <person name="Jeske O."/>
            <person name="Meyerdierks A."/>
            <person name="Storesund J.E."/>
            <person name="Kallscheuer N."/>
            <person name="Luecker S."/>
            <person name="Lage O.M."/>
            <person name="Pohl T."/>
            <person name="Merkel B.J."/>
            <person name="Hornburger P."/>
            <person name="Mueller R.-W."/>
            <person name="Bruemmer F."/>
            <person name="Labrenz M."/>
            <person name="Spormann A.M."/>
            <person name="Op den Camp H."/>
            <person name="Overmann J."/>
            <person name="Amann R."/>
            <person name="Jetten M.S.M."/>
            <person name="Mascher T."/>
            <person name="Medema M.H."/>
            <person name="Devos D.P."/>
            <person name="Kaster A.-K."/>
            <person name="Ovreas L."/>
            <person name="Rohde M."/>
            <person name="Galperin M.Y."/>
            <person name="Jogler C."/>
        </authorList>
    </citation>
    <scope>NUCLEOTIDE SEQUENCE [LARGE SCALE GENOMIC DNA]</scope>
    <source>
        <strain evidence="2 3">KS4</strain>
    </source>
</reference>
<evidence type="ECO:0000313" key="2">
    <source>
        <dbReference type="EMBL" id="QDU33452.1"/>
    </source>
</evidence>
<protein>
    <submittedName>
        <fullName evidence="2">Uncharacterized protein</fullName>
    </submittedName>
</protein>
<feature type="signal peptide" evidence="1">
    <location>
        <begin position="1"/>
        <end position="24"/>
    </location>
</feature>
<dbReference type="EMBL" id="CP036425">
    <property type="protein sequence ID" value="QDU33452.1"/>
    <property type="molecule type" value="Genomic_DNA"/>
</dbReference>
<keyword evidence="3" id="KW-1185">Reference proteome</keyword>
<accession>A0A517YTG4</accession>
<dbReference type="RefSeq" id="WP_145076493.1">
    <property type="nucleotide sequence ID" value="NZ_CP036425.1"/>
</dbReference>
<dbReference type="OrthoDB" id="9922707at2"/>
<dbReference type="Proteomes" id="UP000317369">
    <property type="component" value="Chromosome"/>
</dbReference>
<keyword evidence="1" id="KW-0732">Signal</keyword>
<evidence type="ECO:0000313" key="3">
    <source>
        <dbReference type="Proteomes" id="UP000317369"/>
    </source>
</evidence>